<evidence type="ECO:0000259" key="8">
    <source>
        <dbReference type="SMART" id="SM00904"/>
    </source>
</evidence>
<dbReference type="InterPro" id="IPR023468">
    <property type="entry name" value="Riboflavin_kinase"/>
</dbReference>
<dbReference type="SMART" id="SM00904">
    <property type="entry name" value="Flavokinase"/>
    <property type="match status" value="1"/>
</dbReference>
<keyword evidence="10" id="KW-1185">Reference proteome</keyword>
<evidence type="ECO:0000256" key="1">
    <source>
        <dbReference type="ARBA" id="ARBA00012105"/>
    </source>
</evidence>
<keyword evidence="2" id="KW-0285">Flavoprotein</keyword>
<keyword evidence="5" id="KW-0547">Nucleotide-binding</keyword>
<dbReference type="Pfam" id="PF01687">
    <property type="entry name" value="Flavokinase"/>
    <property type="match status" value="1"/>
</dbReference>
<sequence length="165" mass="17817">MGVQPLIKFPAARRVLAAAPADGAVPIVEGIVEHGDARGRQLGFPTANLPLHDMQVRDGVWAAVAEVAPGQSLIAAVSIGRRRTFYAGGGERLLEAHLLDFDRDIYGQPLRVALHAKLRTQRSFASVEDLTAQLRRDVRATRAWAAEHYPSFPAPTTPGSRGILP</sequence>
<gene>
    <name evidence="9" type="ORF">GCM10023081_39590</name>
</gene>
<organism evidence="9 10">
    <name type="scientific">Arthrobacter ginkgonis</name>
    <dbReference type="NCBI Taxonomy" id="1630594"/>
    <lineage>
        <taxon>Bacteria</taxon>
        <taxon>Bacillati</taxon>
        <taxon>Actinomycetota</taxon>
        <taxon>Actinomycetes</taxon>
        <taxon>Micrococcales</taxon>
        <taxon>Micrococcaceae</taxon>
        <taxon>Arthrobacter</taxon>
    </lineage>
</organism>
<evidence type="ECO:0000256" key="2">
    <source>
        <dbReference type="ARBA" id="ARBA00022630"/>
    </source>
</evidence>
<reference evidence="10" key="1">
    <citation type="journal article" date="2019" name="Int. J. Syst. Evol. Microbiol.">
        <title>The Global Catalogue of Microorganisms (GCM) 10K type strain sequencing project: providing services to taxonomists for standard genome sequencing and annotation.</title>
        <authorList>
            <consortium name="The Broad Institute Genomics Platform"/>
            <consortium name="The Broad Institute Genome Sequencing Center for Infectious Disease"/>
            <person name="Wu L."/>
            <person name="Ma J."/>
        </authorList>
    </citation>
    <scope>NUCLEOTIDE SEQUENCE [LARGE SCALE GENOMIC DNA]</scope>
    <source>
        <strain evidence="10">JCM 30742</strain>
    </source>
</reference>
<evidence type="ECO:0000313" key="9">
    <source>
        <dbReference type="EMBL" id="GAA3698767.1"/>
    </source>
</evidence>
<dbReference type="RefSeq" id="WP_345153589.1">
    <property type="nucleotide sequence ID" value="NZ_BAABEO010000026.1"/>
</dbReference>
<evidence type="ECO:0000256" key="3">
    <source>
        <dbReference type="ARBA" id="ARBA00022643"/>
    </source>
</evidence>
<keyword evidence="4" id="KW-0808">Transferase</keyword>
<dbReference type="InterPro" id="IPR015865">
    <property type="entry name" value="Riboflavin_kinase_bac/euk"/>
</dbReference>
<dbReference type="GO" id="GO:0016301">
    <property type="term" value="F:kinase activity"/>
    <property type="evidence" value="ECO:0007669"/>
    <property type="project" value="UniProtKB-KW"/>
</dbReference>
<proteinExistence type="predicted"/>
<comment type="catalytic activity">
    <reaction evidence="7">
        <text>riboflavin + ATP = FMN + ADP + H(+)</text>
        <dbReference type="Rhea" id="RHEA:14357"/>
        <dbReference type="ChEBI" id="CHEBI:15378"/>
        <dbReference type="ChEBI" id="CHEBI:30616"/>
        <dbReference type="ChEBI" id="CHEBI:57986"/>
        <dbReference type="ChEBI" id="CHEBI:58210"/>
        <dbReference type="ChEBI" id="CHEBI:456216"/>
        <dbReference type="EC" id="2.7.1.26"/>
    </reaction>
</comment>
<dbReference type="Gene3D" id="2.40.30.30">
    <property type="entry name" value="Riboflavin kinase-like"/>
    <property type="match status" value="1"/>
</dbReference>
<dbReference type="EC" id="2.7.1.26" evidence="1"/>
<evidence type="ECO:0000256" key="4">
    <source>
        <dbReference type="ARBA" id="ARBA00022679"/>
    </source>
</evidence>
<keyword evidence="3" id="KW-0288">FMN</keyword>
<dbReference type="EMBL" id="BAABEO010000026">
    <property type="protein sequence ID" value="GAA3698767.1"/>
    <property type="molecule type" value="Genomic_DNA"/>
</dbReference>
<feature type="domain" description="Riboflavin kinase" evidence="8">
    <location>
        <begin position="21"/>
        <end position="146"/>
    </location>
</feature>
<evidence type="ECO:0000256" key="6">
    <source>
        <dbReference type="ARBA" id="ARBA00022840"/>
    </source>
</evidence>
<comment type="caution">
    <text evidence="9">The sequence shown here is derived from an EMBL/GenBank/DDBJ whole genome shotgun (WGS) entry which is preliminary data.</text>
</comment>
<evidence type="ECO:0000256" key="7">
    <source>
        <dbReference type="ARBA" id="ARBA00047880"/>
    </source>
</evidence>
<name>A0ABP7CZI7_9MICC</name>
<dbReference type="Proteomes" id="UP001500752">
    <property type="component" value="Unassembled WGS sequence"/>
</dbReference>
<keyword evidence="9" id="KW-0418">Kinase</keyword>
<keyword evidence="6" id="KW-0067">ATP-binding</keyword>
<evidence type="ECO:0000256" key="5">
    <source>
        <dbReference type="ARBA" id="ARBA00022741"/>
    </source>
</evidence>
<dbReference type="InterPro" id="IPR023465">
    <property type="entry name" value="Riboflavin_kinase_dom_sf"/>
</dbReference>
<dbReference type="PANTHER" id="PTHR22749">
    <property type="entry name" value="RIBOFLAVIN KINASE/FMN ADENYLYLTRANSFERASE"/>
    <property type="match status" value="1"/>
</dbReference>
<dbReference type="SUPFAM" id="SSF82114">
    <property type="entry name" value="Riboflavin kinase-like"/>
    <property type="match status" value="1"/>
</dbReference>
<dbReference type="PANTHER" id="PTHR22749:SF6">
    <property type="entry name" value="RIBOFLAVIN KINASE"/>
    <property type="match status" value="1"/>
</dbReference>
<protein>
    <recommendedName>
        <fullName evidence="1">riboflavin kinase</fullName>
        <ecNumber evidence="1">2.7.1.26</ecNumber>
    </recommendedName>
</protein>
<accession>A0ABP7CZI7</accession>
<evidence type="ECO:0000313" key="10">
    <source>
        <dbReference type="Proteomes" id="UP001500752"/>
    </source>
</evidence>